<organism evidence="2 3">
    <name type="scientific">Candidatus Ornithomonoglobus merdipullorum</name>
    <dbReference type="NCBI Taxonomy" id="2840895"/>
    <lineage>
        <taxon>Bacteria</taxon>
        <taxon>Bacillati</taxon>
        <taxon>Bacillota</taxon>
        <taxon>Clostridia</taxon>
        <taxon>Candidatus Ornithomonoglobus</taxon>
    </lineage>
</organism>
<evidence type="ECO:0000313" key="3">
    <source>
        <dbReference type="Proteomes" id="UP000824109"/>
    </source>
</evidence>
<dbReference type="InterPro" id="IPR036866">
    <property type="entry name" value="RibonucZ/Hydroxyglut_hydro"/>
</dbReference>
<evidence type="ECO:0000259" key="1">
    <source>
        <dbReference type="Pfam" id="PF12706"/>
    </source>
</evidence>
<name>A0A9D1MDV7_9FIRM</name>
<proteinExistence type="predicted"/>
<dbReference type="PANTHER" id="PTHR42663:SF6">
    <property type="entry name" value="HYDROLASE C777.06C-RELATED"/>
    <property type="match status" value="1"/>
</dbReference>
<dbReference type="PANTHER" id="PTHR42663">
    <property type="entry name" value="HYDROLASE C777.06C-RELATED-RELATED"/>
    <property type="match status" value="1"/>
</dbReference>
<sequence length="285" mass="32464">MKFLGTGAGAGTPNPFCRCRICENARKVKGREIRTRSSFLLDSKTVIDIGADYFAQSFLYDTCFAETEHVLYTHMHDDHINYTMMWERLVRRSSEQHTLNVYLVGDAYRFITDFYKTSLITKGCEACLDPKNINIVKLEHGKEYMISGYKITPVKANHETSFEKNGSNYLIEQGGKKLFYGLDTGGFSDEALELLKGAGLEVLITECTFPAENHIGGYCGHMDLTMLWENLAILYEIRAINDKTRVYISHIEAMGMTHEELCAYTQNIGKPYRVITAHDNMEIEL</sequence>
<protein>
    <submittedName>
        <fullName evidence="2">MBL fold metallo-hydrolase</fullName>
    </submittedName>
</protein>
<dbReference type="SUPFAM" id="SSF56281">
    <property type="entry name" value="Metallo-hydrolase/oxidoreductase"/>
    <property type="match status" value="1"/>
</dbReference>
<accession>A0A9D1MDV7</accession>
<dbReference type="Proteomes" id="UP000824109">
    <property type="component" value="Unassembled WGS sequence"/>
</dbReference>
<dbReference type="Pfam" id="PF12706">
    <property type="entry name" value="Lactamase_B_2"/>
    <property type="match status" value="1"/>
</dbReference>
<feature type="domain" description="Metallo-beta-lactamase" evidence="1">
    <location>
        <begin position="48"/>
        <end position="250"/>
    </location>
</feature>
<dbReference type="Gene3D" id="3.60.15.10">
    <property type="entry name" value="Ribonuclease Z/Hydroxyacylglutathione hydrolase-like"/>
    <property type="match status" value="1"/>
</dbReference>
<comment type="caution">
    <text evidence="2">The sequence shown here is derived from an EMBL/GenBank/DDBJ whole genome shotgun (WGS) entry which is preliminary data.</text>
</comment>
<evidence type="ECO:0000313" key="2">
    <source>
        <dbReference type="EMBL" id="HIU58365.1"/>
    </source>
</evidence>
<dbReference type="EMBL" id="DVNB01000115">
    <property type="protein sequence ID" value="HIU58365.1"/>
    <property type="molecule type" value="Genomic_DNA"/>
</dbReference>
<dbReference type="AlphaFoldDB" id="A0A9D1MDV7"/>
<dbReference type="InterPro" id="IPR001279">
    <property type="entry name" value="Metallo-B-lactamas"/>
</dbReference>
<reference evidence="2" key="2">
    <citation type="journal article" date="2021" name="PeerJ">
        <title>Extensive microbial diversity within the chicken gut microbiome revealed by metagenomics and culture.</title>
        <authorList>
            <person name="Gilroy R."/>
            <person name="Ravi A."/>
            <person name="Getino M."/>
            <person name="Pursley I."/>
            <person name="Horton D.L."/>
            <person name="Alikhan N.F."/>
            <person name="Baker D."/>
            <person name="Gharbi K."/>
            <person name="Hall N."/>
            <person name="Watson M."/>
            <person name="Adriaenssens E.M."/>
            <person name="Foster-Nyarko E."/>
            <person name="Jarju S."/>
            <person name="Secka A."/>
            <person name="Antonio M."/>
            <person name="Oren A."/>
            <person name="Chaudhuri R.R."/>
            <person name="La Ragione R."/>
            <person name="Hildebrand F."/>
            <person name="Pallen M.J."/>
        </authorList>
    </citation>
    <scope>NUCLEOTIDE SEQUENCE</scope>
    <source>
        <strain evidence="2">USAMLcec3-3695</strain>
    </source>
</reference>
<reference evidence="2" key="1">
    <citation type="submission" date="2020-10" db="EMBL/GenBank/DDBJ databases">
        <authorList>
            <person name="Gilroy R."/>
        </authorList>
    </citation>
    <scope>NUCLEOTIDE SEQUENCE</scope>
    <source>
        <strain evidence="2">USAMLcec3-3695</strain>
    </source>
</reference>
<gene>
    <name evidence="2" type="ORF">IAA61_11225</name>
</gene>